<dbReference type="AlphaFoldDB" id="A0A850Q9S4"/>
<gene>
    <name evidence="12" type="ORF">HJ536_05010</name>
</gene>
<protein>
    <recommendedName>
        <fullName evidence="3">FAD:protein FMN transferase</fullName>
        <ecNumber evidence="2">2.7.1.180</ecNumber>
    </recommendedName>
    <alternativeName>
        <fullName evidence="9">Flavin transferase</fullName>
    </alternativeName>
</protein>
<keyword evidence="7" id="KW-0274">FAD</keyword>
<dbReference type="GO" id="GO:0016740">
    <property type="term" value="F:transferase activity"/>
    <property type="evidence" value="ECO:0007669"/>
    <property type="project" value="UniProtKB-KW"/>
</dbReference>
<comment type="caution">
    <text evidence="12">The sequence shown here is derived from an EMBL/GenBank/DDBJ whole genome shotgun (WGS) entry which is preliminary data.</text>
</comment>
<dbReference type="Pfam" id="PF02424">
    <property type="entry name" value="ApbE"/>
    <property type="match status" value="1"/>
</dbReference>
<keyword evidence="6" id="KW-0479">Metal-binding</keyword>
<dbReference type="SUPFAM" id="SSF143631">
    <property type="entry name" value="ApbE-like"/>
    <property type="match status" value="1"/>
</dbReference>
<dbReference type="PANTHER" id="PTHR30040:SF2">
    <property type="entry name" value="FAD:PROTEIN FMN TRANSFERASE"/>
    <property type="match status" value="1"/>
</dbReference>
<dbReference type="Gene3D" id="3.10.520.10">
    <property type="entry name" value="ApbE-like domains"/>
    <property type="match status" value="1"/>
</dbReference>
<evidence type="ECO:0000256" key="1">
    <source>
        <dbReference type="ARBA" id="ARBA00001946"/>
    </source>
</evidence>
<evidence type="ECO:0000256" key="3">
    <source>
        <dbReference type="ARBA" id="ARBA00016337"/>
    </source>
</evidence>
<dbReference type="Proteomes" id="UP000592216">
    <property type="component" value="Unassembled WGS sequence"/>
</dbReference>
<dbReference type="InterPro" id="IPR003374">
    <property type="entry name" value="ApbE-like_sf"/>
</dbReference>
<keyword evidence="5 12" id="KW-0808">Transferase</keyword>
<evidence type="ECO:0000256" key="10">
    <source>
        <dbReference type="ARBA" id="ARBA00048540"/>
    </source>
</evidence>
<evidence type="ECO:0000313" key="13">
    <source>
        <dbReference type="Proteomes" id="UP000592216"/>
    </source>
</evidence>
<evidence type="ECO:0000256" key="7">
    <source>
        <dbReference type="ARBA" id="ARBA00022827"/>
    </source>
</evidence>
<organism evidence="12 13">
    <name type="scientific">Donghicola mangrovi</name>
    <dbReference type="NCBI Taxonomy" id="2729614"/>
    <lineage>
        <taxon>Bacteria</taxon>
        <taxon>Pseudomonadati</taxon>
        <taxon>Pseudomonadota</taxon>
        <taxon>Alphaproteobacteria</taxon>
        <taxon>Rhodobacterales</taxon>
        <taxon>Roseobacteraceae</taxon>
        <taxon>Donghicola</taxon>
    </lineage>
</organism>
<comment type="cofactor">
    <cofactor evidence="1">
        <name>Mg(2+)</name>
        <dbReference type="ChEBI" id="CHEBI:18420"/>
    </cofactor>
</comment>
<accession>A0A850Q9S4</accession>
<feature type="signal peptide" evidence="11">
    <location>
        <begin position="1"/>
        <end position="22"/>
    </location>
</feature>
<evidence type="ECO:0000313" key="12">
    <source>
        <dbReference type="EMBL" id="NVO22711.1"/>
    </source>
</evidence>
<comment type="catalytic activity">
    <reaction evidence="10">
        <text>L-threonyl-[protein] + FAD = FMN-L-threonyl-[protein] + AMP + H(+)</text>
        <dbReference type="Rhea" id="RHEA:36847"/>
        <dbReference type="Rhea" id="RHEA-COMP:11060"/>
        <dbReference type="Rhea" id="RHEA-COMP:11061"/>
        <dbReference type="ChEBI" id="CHEBI:15378"/>
        <dbReference type="ChEBI" id="CHEBI:30013"/>
        <dbReference type="ChEBI" id="CHEBI:57692"/>
        <dbReference type="ChEBI" id="CHEBI:74257"/>
        <dbReference type="ChEBI" id="CHEBI:456215"/>
        <dbReference type="EC" id="2.7.1.180"/>
    </reaction>
</comment>
<dbReference type="RefSeq" id="WP_177156908.1">
    <property type="nucleotide sequence ID" value="NZ_JABCJE010000002.1"/>
</dbReference>
<keyword evidence="8" id="KW-0460">Magnesium</keyword>
<dbReference type="EMBL" id="JABCJE010000002">
    <property type="protein sequence ID" value="NVO22711.1"/>
    <property type="molecule type" value="Genomic_DNA"/>
</dbReference>
<evidence type="ECO:0000256" key="8">
    <source>
        <dbReference type="ARBA" id="ARBA00022842"/>
    </source>
</evidence>
<evidence type="ECO:0000256" key="9">
    <source>
        <dbReference type="ARBA" id="ARBA00031306"/>
    </source>
</evidence>
<dbReference type="InterPro" id="IPR024932">
    <property type="entry name" value="ApbE"/>
</dbReference>
<feature type="chain" id="PRO_5039952007" description="FAD:protein FMN transferase" evidence="11">
    <location>
        <begin position="23"/>
        <end position="286"/>
    </location>
</feature>
<evidence type="ECO:0000256" key="2">
    <source>
        <dbReference type="ARBA" id="ARBA00011955"/>
    </source>
</evidence>
<keyword evidence="4" id="KW-0285">Flavoprotein</keyword>
<evidence type="ECO:0000256" key="11">
    <source>
        <dbReference type="SAM" id="SignalP"/>
    </source>
</evidence>
<proteinExistence type="predicted"/>
<evidence type="ECO:0000256" key="5">
    <source>
        <dbReference type="ARBA" id="ARBA00022679"/>
    </source>
</evidence>
<evidence type="ECO:0000256" key="6">
    <source>
        <dbReference type="ARBA" id="ARBA00022723"/>
    </source>
</evidence>
<evidence type="ECO:0000256" key="4">
    <source>
        <dbReference type="ARBA" id="ARBA00022630"/>
    </source>
</evidence>
<dbReference type="GO" id="GO:0046872">
    <property type="term" value="F:metal ion binding"/>
    <property type="evidence" value="ECO:0007669"/>
    <property type="project" value="UniProtKB-KW"/>
</dbReference>
<sequence>MNRRRFLSLSAAFACAPALAQASTWSGIALGAEVSVTLHGPRDMTAPLLAAIPARLRAIEAQFSLYQPSALTRLNETGQLDLSPEFADLTALCDRAHLLTGGLFDPTVQTLWHAAATGTQADPTRIGWHQTHRTGHTLYLGQGQQITLNGIAQGYATDLIRADLQRAGATKALINIGEFAALSGPFHLGLSDPQHGLVGQTTLTDGAAATSSPSGTLIAGQPHIMGPAGQRPLWSTVSITADSAAMADALSTAACMMPLPDLRSLKQAANLHRIQVVDHQGNLTTL</sequence>
<dbReference type="EC" id="2.7.1.180" evidence="2"/>
<reference evidence="12 13" key="1">
    <citation type="submission" date="2020-04" db="EMBL/GenBank/DDBJ databases">
        <title>Donghicola sp., a member of the Rhodobacteraceae family isolated from mangrove forest in Thailand.</title>
        <authorList>
            <person name="Charoenyingcharoen P."/>
            <person name="Yukphan P."/>
        </authorList>
    </citation>
    <scope>NUCLEOTIDE SEQUENCE [LARGE SCALE GENOMIC DNA]</scope>
    <source>
        <strain evidence="12 13">B5-SW-15</strain>
    </source>
</reference>
<keyword evidence="11" id="KW-0732">Signal</keyword>
<dbReference type="PANTHER" id="PTHR30040">
    <property type="entry name" value="THIAMINE BIOSYNTHESIS LIPOPROTEIN APBE"/>
    <property type="match status" value="1"/>
</dbReference>
<name>A0A850Q9S4_9RHOB</name>